<gene>
    <name evidence="3" type="ORF">FB45DRAFT_468877</name>
</gene>
<reference evidence="3" key="1">
    <citation type="submission" date="2023-03" db="EMBL/GenBank/DDBJ databases">
        <title>Massive genome expansion in bonnet fungi (Mycena s.s.) driven by repeated elements and novel gene families across ecological guilds.</title>
        <authorList>
            <consortium name="Lawrence Berkeley National Laboratory"/>
            <person name="Harder C.B."/>
            <person name="Miyauchi S."/>
            <person name="Viragh M."/>
            <person name="Kuo A."/>
            <person name="Thoen E."/>
            <person name="Andreopoulos B."/>
            <person name="Lu D."/>
            <person name="Skrede I."/>
            <person name="Drula E."/>
            <person name="Henrissat B."/>
            <person name="Morin E."/>
            <person name="Kohler A."/>
            <person name="Barry K."/>
            <person name="LaButti K."/>
            <person name="Morin E."/>
            <person name="Salamov A."/>
            <person name="Lipzen A."/>
            <person name="Mereny Z."/>
            <person name="Hegedus B."/>
            <person name="Baldrian P."/>
            <person name="Stursova M."/>
            <person name="Weitz H."/>
            <person name="Taylor A."/>
            <person name="Grigoriev I.V."/>
            <person name="Nagy L.G."/>
            <person name="Martin F."/>
            <person name="Kauserud H."/>
        </authorList>
    </citation>
    <scope>NUCLEOTIDE SEQUENCE</scope>
    <source>
        <strain evidence="3">9284</strain>
    </source>
</reference>
<dbReference type="EMBL" id="JARKIF010000007">
    <property type="protein sequence ID" value="KAJ7634523.1"/>
    <property type="molecule type" value="Genomic_DNA"/>
</dbReference>
<evidence type="ECO:0000256" key="1">
    <source>
        <dbReference type="SAM" id="MobiDB-lite"/>
    </source>
</evidence>
<feature type="signal peptide" evidence="2">
    <location>
        <begin position="1"/>
        <end position="28"/>
    </location>
</feature>
<evidence type="ECO:0000313" key="4">
    <source>
        <dbReference type="Proteomes" id="UP001221142"/>
    </source>
</evidence>
<protein>
    <submittedName>
        <fullName evidence="3">Uncharacterized protein</fullName>
    </submittedName>
</protein>
<keyword evidence="2" id="KW-0732">Signal</keyword>
<accession>A0AAD7FR10</accession>
<proteinExistence type="predicted"/>
<comment type="caution">
    <text evidence="3">The sequence shown here is derived from an EMBL/GenBank/DDBJ whole genome shotgun (WGS) entry which is preliminary data.</text>
</comment>
<feature type="chain" id="PRO_5042169361" evidence="2">
    <location>
        <begin position="29"/>
        <end position="228"/>
    </location>
</feature>
<dbReference type="AlphaFoldDB" id="A0AAD7FR10"/>
<name>A0AAD7FR10_9AGAR</name>
<feature type="compositionally biased region" description="Low complexity" evidence="1">
    <location>
        <begin position="158"/>
        <end position="193"/>
    </location>
</feature>
<evidence type="ECO:0000256" key="2">
    <source>
        <dbReference type="SAM" id="SignalP"/>
    </source>
</evidence>
<evidence type="ECO:0000313" key="3">
    <source>
        <dbReference type="EMBL" id="KAJ7634523.1"/>
    </source>
</evidence>
<organism evidence="3 4">
    <name type="scientific">Roridomyces roridus</name>
    <dbReference type="NCBI Taxonomy" id="1738132"/>
    <lineage>
        <taxon>Eukaryota</taxon>
        <taxon>Fungi</taxon>
        <taxon>Dikarya</taxon>
        <taxon>Basidiomycota</taxon>
        <taxon>Agaricomycotina</taxon>
        <taxon>Agaricomycetes</taxon>
        <taxon>Agaricomycetidae</taxon>
        <taxon>Agaricales</taxon>
        <taxon>Marasmiineae</taxon>
        <taxon>Mycenaceae</taxon>
        <taxon>Roridomyces</taxon>
    </lineage>
</organism>
<feature type="region of interest" description="Disordered" evidence="1">
    <location>
        <begin position="158"/>
        <end position="204"/>
    </location>
</feature>
<sequence>MQNPPLPSIPTKMPHYLVLLALVYVVHAQTLLLPSLPQPESLNVEASATVSMISALGVDADSGMTTYVEVVAETLAVEISGTSTITLLSEPLPYYTVTFLEDDSEYVQGTPGTLLFESCAFGTAQGTCVIQAPSGTASLTQTFTGPVQPWITVNAAAGASQSRSDSESSASQTGTSTSASASVIMPPTSTAPTSSPPAPSGNAAVGSSFRTLKTLVPSLLLPYVLYIV</sequence>
<dbReference type="Proteomes" id="UP001221142">
    <property type="component" value="Unassembled WGS sequence"/>
</dbReference>
<keyword evidence="4" id="KW-1185">Reference proteome</keyword>